<dbReference type="Proteomes" id="UP000249634">
    <property type="component" value="Chromosome 1"/>
</dbReference>
<dbReference type="EMBL" id="LS483339">
    <property type="protein sequence ID" value="SQF24558.1"/>
    <property type="molecule type" value="Genomic_DNA"/>
</dbReference>
<dbReference type="InterPro" id="IPR029058">
    <property type="entry name" value="AB_hydrolase_fold"/>
</dbReference>
<organism evidence="1 2">
    <name type="scientific">Streptococcus thermophilus</name>
    <dbReference type="NCBI Taxonomy" id="1308"/>
    <lineage>
        <taxon>Bacteria</taxon>
        <taxon>Bacillati</taxon>
        <taxon>Bacillota</taxon>
        <taxon>Bacilli</taxon>
        <taxon>Lactobacillales</taxon>
        <taxon>Streptococcaceae</taxon>
        <taxon>Streptococcus</taxon>
    </lineage>
</organism>
<gene>
    <name evidence="1" type="ORF">NCTC12958_00747</name>
</gene>
<dbReference type="GO" id="GO:0016787">
    <property type="term" value="F:hydrolase activity"/>
    <property type="evidence" value="ECO:0007669"/>
    <property type="project" value="UniProtKB-KW"/>
</dbReference>
<dbReference type="Gene3D" id="3.40.50.1820">
    <property type="entry name" value="alpha/beta hydrolase"/>
    <property type="match status" value="1"/>
</dbReference>
<proteinExistence type="predicted"/>
<dbReference type="AlphaFoldDB" id="A0A2X3UE79"/>
<evidence type="ECO:0000313" key="1">
    <source>
        <dbReference type="EMBL" id="SQF24558.1"/>
    </source>
</evidence>
<keyword evidence="1" id="KW-0378">Hydrolase</keyword>
<name>A0A2X3UE79_STRTR</name>
<evidence type="ECO:0000313" key="2">
    <source>
        <dbReference type="Proteomes" id="UP000249634"/>
    </source>
</evidence>
<reference evidence="1 2" key="1">
    <citation type="submission" date="2018-06" db="EMBL/GenBank/DDBJ databases">
        <authorList>
            <consortium name="Pathogen Informatics"/>
            <person name="Doyle S."/>
        </authorList>
    </citation>
    <scope>NUCLEOTIDE SEQUENCE [LARGE SCALE GENOMIC DNA]</scope>
    <source>
        <strain evidence="1 2">NCTC12958</strain>
    </source>
</reference>
<sequence length="137" mass="16210">MLRLDRWESQLGLLRLLPRQLYMPNENLSDSDRRLYQEIAYRQLLSQAMLNESLCAKENDKKVNSTSIKSQMPVLLMVSNGKGTGFGQEQWRHYATSFAKGQKNMEVTYYDSPHYFYHYQTKEVIRSIEEFIQETTD</sequence>
<accession>A0A2X3UE79</accession>
<protein>
    <submittedName>
        <fullName evidence="1">Hydrolase</fullName>
    </submittedName>
</protein>